<dbReference type="EMBL" id="CAJHUC010000195">
    <property type="protein sequence ID" value="CAD7694765.1"/>
    <property type="molecule type" value="Genomic_DNA"/>
</dbReference>
<feature type="non-terminal residue" evidence="1">
    <location>
        <position position="50"/>
    </location>
</feature>
<dbReference type="AlphaFoldDB" id="A0A8S1IMC9"/>
<proteinExistence type="predicted"/>
<reference evidence="1" key="1">
    <citation type="submission" date="2020-12" db="EMBL/GenBank/DDBJ databases">
        <authorList>
            <person name="Iha C."/>
        </authorList>
    </citation>
    <scope>NUCLEOTIDE SEQUENCE</scope>
</reference>
<accession>A0A8S1IMC9</accession>
<sequence length="50" mass="5657">KEKDRTPPPSARPCRGEVQVFAASRCRGLLLSPITRVQSQLRRRRASVPQ</sequence>
<keyword evidence="2" id="KW-1185">Reference proteome</keyword>
<gene>
    <name evidence="1" type="ORF">OSTQU699_LOCUS128</name>
</gene>
<evidence type="ECO:0000313" key="1">
    <source>
        <dbReference type="EMBL" id="CAD7694765.1"/>
    </source>
</evidence>
<organism evidence="1 2">
    <name type="scientific">Ostreobium quekettii</name>
    <dbReference type="NCBI Taxonomy" id="121088"/>
    <lineage>
        <taxon>Eukaryota</taxon>
        <taxon>Viridiplantae</taxon>
        <taxon>Chlorophyta</taxon>
        <taxon>core chlorophytes</taxon>
        <taxon>Ulvophyceae</taxon>
        <taxon>TCBD clade</taxon>
        <taxon>Bryopsidales</taxon>
        <taxon>Ostreobineae</taxon>
        <taxon>Ostreobiaceae</taxon>
        <taxon>Ostreobium</taxon>
    </lineage>
</organism>
<dbReference type="Proteomes" id="UP000708148">
    <property type="component" value="Unassembled WGS sequence"/>
</dbReference>
<feature type="non-terminal residue" evidence="1">
    <location>
        <position position="1"/>
    </location>
</feature>
<name>A0A8S1IMC9_9CHLO</name>
<protein>
    <submittedName>
        <fullName evidence="1">Uncharacterized protein</fullName>
    </submittedName>
</protein>
<evidence type="ECO:0000313" key="2">
    <source>
        <dbReference type="Proteomes" id="UP000708148"/>
    </source>
</evidence>
<comment type="caution">
    <text evidence="1">The sequence shown here is derived from an EMBL/GenBank/DDBJ whole genome shotgun (WGS) entry which is preliminary data.</text>
</comment>